<proteinExistence type="inferred from homology"/>
<dbReference type="RefSeq" id="WP_115849598.1">
    <property type="nucleotide sequence ID" value="NZ_QTUC01000001.1"/>
</dbReference>
<organism evidence="3 4">
    <name type="scientific">Thermasporomyces composti</name>
    <dbReference type="NCBI Taxonomy" id="696763"/>
    <lineage>
        <taxon>Bacteria</taxon>
        <taxon>Bacillati</taxon>
        <taxon>Actinomycetota</taxon>
        <taxon>Actinomycetes</taxon>
        <taxon>Propionibacteriales</taxon>
        <taxon>Nocardioidaceae</taxon>
        <taxon>Thermasporomyces</taxon>
    </lineage>
</organism>
<evidence type="ECO:0000256" key="2">
    <source>
        <dbReference type="ARBA" id="ARBA00023002"/>
    </source>
</evidence>
<evidence type="ECO:0000313" key="3">
    <source>
        <dbReference type="EMBL" id="REF35888.1"/>
    </source>
</evidence>
<dbReference type="InterPro" id="IPR036291">
    <property type="entry name" value="NAD(P)-bd_dom_sf"/>
</dbReference>
<dbReference type="PROSITE" id="PS00061">
    <property type="entry name" value="ADH_SHORT"/>
    <property type="match status" value="1"/>
</dbReference>
<dbReference type="PRINTS" id="PR00081">
    <property type="entry name" value="GDHRDH"/>
</dbReference>
<dbReference type="CDD" id="cd05233">
    <property type="entry name" value="SDR_c"/>
    <property type="match status" value="1"/>
</dbReference>
<dbReference type="Pfam" id="PF13561">
    <property type="entry name" value="adh_short_C2"/>
    <property type="match status" value="1"/>
</dbReference>
<reference evidence="3 4" key="1">
    <citation type="submission" date="2018-08" db="EMBL/GenBank/DDBJ databases">
        <title>Sequencing the genomes of 1000 actinobacteria strains.</title>
        <authorList>
            <person name="Klenk H.-P."/>
        </authorList>
    </citation>
    <scope>NUCLEOTIDE SEQUENCE [LARGE SCALE GENOMIC DNA]</scope>
    <source>
        <strain evidence="3 4">DSM 22891</strain>
    </source>
</reference>
<keyword evidence="4" id="KW-1185">Reference proteome</keyword>
<dbReference type="PANTHER" id="PTHR24321">
    <property type="entry name" value="DEHYDROGENASES, SHORT CHAIN"/>
    <property type="match status" value="1"/>
</dbReference>
<dbReference type="GO" id="GO:0016491">
    <property type="term" value="F:oxidoreductase activity"/>
    <property type="evidence" value="ECO:0007669"/>
    <property type="project" value="UniProtKB-KW"/>
</dbReference>
<dbReference type="SUPFAM" id="SSF51735">
    <property type="entry name" value="NAD(P)-binding Rossmann-fold domains"/>
    <property type="match status" value="1"/>
</dbReference>
<comment type="caution">
    <text evidence="3">The sequence shown here is derived from an EMBL/GenBank/DDBJ whole genome shotgun (WGS) entry which is preliminary data.</text>
</comment>
<name>A0A3D9V277_THECX</name>
<dbReference type="OrthoDB" id="7064009at2"/>
<dbReference type="FunFam" id="3.40.50.720:FF:000084">
    <property type="entry name" value="Short-chain dehydrogenase reductase"/>
    <property type="match status" value="1"/>
</dbReference>
<keyword evidence="2" id="KW-0560">Oxidoreductase</keyword>
<dbReference type="InterPro" id="IPR020904">
    <property type="entry name" value="Sc_DH/Rdtase_CS"/>
</dbReference>
<dbReference type="PANTHER" id="PTHR24321:SF8">
    <property type="entry name" value="ESTRADIOL 17-BETA-DEHYDROGENASE 8-RELATED"/>
    <property type="match status" value="1"/>
</dbReference>
<gene>
    <name evidence="3" type="ORF">DFJ64_1280</name>
</gene>
<accession>A0A3D9V277</accession>
<dbReference type="EMBL" id="QTUC01000001">
    <property type="protein sequence ID" value="REF35888.1"/>
    <property type="molecule type" value="Genomic_DNA"/>
</dbReference>
<dbReference type="InterPro" id="IPR002347">
    <property type="entry name" value="SDR_fam"/>
</dbReference>
<sequence length="243" mass="25140">MGRLEGKRAVVTGAGSGIGAATAERLAAEGATTVLVDVNAEGLAATAERIGAARTVVGDVGDPHLWTQLAEHVLTDGLDILVSNAAAQIVAPAHELSVEDWDRQLDVNLRALYLAFRALHGRWRPGAAAVAVSSVHAHAGLPAHPAYAASKGGLLALVRQLAVDYGPAVRVNAVVPGPILTAAWDRVSEPDRARSIRQTVLGRFGRPDEVASVIAFLASDDASYVTGSSIVVDGGWLITKDSA</sequence>
<dbReference type="AlphaFoldDB" id="A0A3D9V277"/>
<comment type="similarity">
    <text evidence="1">Belongs to the short-chain dehydrogenases/reductases (SDR) family.</text>
</comment>
<evidence type="ECO:0000256" key="1">
    <source>
        <dbReference type="ARBA" id="ARBA00006484"/>
    </source>
</evidence>
<dbReference type="Gene3D" id="3.40.50.720">
    <property type="entry name" value="NAD(P)-binding Rossmann-like Domain"/>
    <property type="match status" value="1"/>
</dbReference>
<protein>
    <submittedName>
        <fullName evidence="3">NAD(P)-dependent dehydrogenase (Short-subunit alcohol dehydrogenase family)</fullName>
    </submittedName>
</protein>
<evidence type="ECO:0000313" key="4">
    <source>
        <dbReference type="Proteomes" id="UP000256485"/>
    </source>
</evidence>
<dbReference type="Proteomes" id="UP000256485">
    <property type="component" value="Unassembled WGS sequence"/>
</dbReference>